<protein>
    <submittedName>
        <fullName evidence="2">Uncharacterized protein</fullName>
    </submittedName>
</protein>
<dbReference type="Proteomes" id="UP001523216">
    <property type="component" value="Unassembled WGS sequence"/>
</dbReference>
<feature type="transmembrane region" description="Helical" evidence="1">
    <location>
        <begin position="74"/>
        <end position="95"/>
    </location>
</feature>
<organism evidence="2 3">
    <name type="scientific">Paractinoplanes hotanensis</name>
    <dbReference type="NCBI Taxonomy" id="2906497"/>
    <lineage>
        <taxon>Bacteria</taxon>
        <taxon>Bacillati</taxon>
        <taxon>Actinomycetota</taxon>
        <taxon>Actinomycetes</taxon>
        <taxon>Micromonosporales</taxon>
        <taxon>Micromonosporaceae</taxon>
        <taxon>Paractinoplanes</taxon>
    </lineage>
</organism>
<keyword evidence="3" id="KW-1185">Reference proteome</keyword>
<accession>A0ABT0Y6H3</accession>
<name>A0ABT0Y6H3_9ACTN</name>
<keyword evidence="1" id="KW-0812">Transmembrane</keyword>
<comment type="caution">
    <text evidence="2">The sequence shown here is derived from an EMBL/GenBank/DDBJ whole genome shotgun (WGS) entry which is preliminary data.</text>
</comment>
<feature type="transmembrane region" description="Helical" evidence="1">
    <location>
        <begin position="6"/>
        <end position="26"/>
    </location>
</feature>
<gene>
    <name evidence="2" type="ORF">LXN57_26225</name>
</gene>
<feature type="transmembrane region" description="Helical" evidence="1">
    <location>
        <begin position="156"/>
        <end position="174"/>
    </location>
</feature>
<feature type="transmembrane region" description="Helical" evidence="1">
    <location>
        <begin position="102"/>
        <end position="119"/>
    </location>
</feature>
<keyword evidence="1" id="KW-0472">Membrane</keyword>
<dbReference type="EMBL" id="JAMQOL010000037">
    <property type="protein sequence ID" value="MCM4081077.1"/>
    <property type="molecule type" value="Genomic_DNA"/>
</dbReference>
<evidence type="ECO:0000313" key="3">
    <source>
        <dbReference type="Proteomes" id="UP001523216"/>
    </source>
</evidence>
<feature type="transmembrane region" description="Helical" evidence="1">
    <location>
        <begin position="125"/>
        <end position="144"/>
    </location>
</feature>
<reference evidence="2 3" key="1">
    <citation type="submission" date="2022-06" db="EMBL/GenBank/DDBJ databases">
        <title>Actinoplanes abujensis sp. nov., isolated from Nigerian arid soil.</title>
        <authorList>
            <person name="Ding P."/>
        </authorList>
    </citation>
    <scope>NUCLEOTIDE SEQUENCE [LARGE SCALE GENOMIC DNA]</scope>
    <source>
        <strain evidence="3">TRM88002</strain>
    </source>
</reference>
<sequence length="175" mass="18274">MLTEAVRDVPATAAIFGFFASGWFGWAQEHPPATWRPWLLTGSVTALLTMVAGAVLTWLNRDATTAFDEDTSRSFGIVVGLEVLLAGAGAVVLHVRGRRDLVPVWIALVVGLHLFPVAALLEFPLIYLVGALVTIAALVAVPVARSRARPVSAVNGLGVGGVLLTAALVCLVAAL</sequence>
<evidence type="ECO:0000256" key="1">
    <source>
        <dbReference type="SAM" id="Phobius"/>
    </source>
</evidence>
<evidence type="ECO:0000313" key="2">
    <source>
        <dbReference type="EMBL" id="MCM4081077.1"/>
    </source>
</evidence>
<proteinExistence type="predicted"/>
<keyword evidence="1" id="KW-1133">Transmembrane helix</keyword>
<dbReference type="RefSeq" id="WP_251800870.1">
    <property type="nucleotide sequence ID" value="NZ_JAMQOL010000037.1"/>
</dbReference>
<feature type="transmembrane region" description="Helical" evidence="1">
    <location>
        <begin position="38"/>
        <end position="59"/>
    </location>
</feature>